<evidence type="ECO:0000256" key="13">
    <source>
        <dbReference type="SAM" id="Coils"/>
    </source>
</evidence>
<evidence type="ECO:0000256" key="7">
    <source>
        <dbReference type="ARBA" id="ARBA00022840"/>
    </source>
</evidence>
<dbReference type="Gene3D" id="6.20.240.20">
    <property type="match status" value="1"/>
</dbReference>
<feature type="region of interest" description="Disordered" evidence="14">
    <location>
        <begin position="1532"/>
        <end position="1551"/>
    </location>
</feature>
<dbReference type="GO" id="GO:0003779">
    <property type="term" value="F:actin binding"/>
    <property type="evidence" value="ECO:0007669"/>
    <property type="project" value="UniProtKB-KW"/>
</dbReference>
<dbReference type="InterPro" id="IPR000299">
    <property type="entry name" value="FERM_domain"/>
</dbReference>
<dbReference type="GO" id="GO:0005524">
    <property type="term" value="F:ATP binding"/>
    <property type="evidence" value="ECO:0007669"/>
    <property type="project" value="UniProtKB-UniRule"/>
</dbReference>
<dbReference type="InterPro" id="IPR019749">
    <property type="entry name" value="Band_41_domain"/>
</dbReference>
<sequence>MENLIEISDQSEAGIAQNLHERFKNGQTYVRKTIVIVEVSTAIFQTKASNVLVFVNDFNKSPENSSNDLEQQSSTKCYISGVARSALDRISSMSSNAESIVLGGESGSGKSYNAFQAFKYLTAQPKSKITNKHSNAIQSVFKSFGCAKTLKNDEATRYGCSIDLLYKRNILTGLNLKYTVPLEAPRVISQKPGERNFNVFYEVYHGLNDEMKAKFGIKGLQKFFYINQGNSTENIQIDVNHFKTLEDALHVLGFSDDHCISIYKIICTILHIGNIYFRTKRNPNVENDVVEIGNMSEVKWVAFLLEVEFDQLLNFLLPKSEDGTTIDLNAALDNRDSFAMMIYEELFKWVLNRIGLHLKCPLHTGVISILDHYGFEKYNNNGVEEFLINSVNERIENLFVKHSFHDQLLDYAKDGISVDYKVPSSIENGKTVELLFKKPYGLLPLLNDECKFPKGSHESYLEHCNLNHTDRSSFGKARTKERMEFGVRHCIGTTWYNVNDFFTRNKRIISFSAVQLLRSSKNPIIGLLVESYSSNTSDMIVSQAQFILRGAQDIADKINGSHTNFVRCIKSNNERQPKKFDIPLVNRQIKNLLLAELLSFRIKGYPVKISKTTFARQYRCLLPGDIAMCQNEKEIIQDILQGQGVKYENDFKIGTEYVFLRERLADRYETQQNRICSDAAVVIQKNMKSFVAQKIYKRKRAAIIKLQAGLRGWKARRDYVSKREEMFKAIGRSIKRNKRLDAYHQALGNENSGQLQHTLVGYIDINEDAKKCLERPTSDSEAVETLTHYLTIPVKNFISNMKSMSLEQYAEENFKGHLLEPRREPIMTPFLHKESEYDFRLSVEIFKLILKYMNDRKLSKKQREDLGRYIVQQGISNPCQRDEILVQIINQINKNQDKTAVDNGWKLVHMAISVFPPTENIIPMLIGFFNQEPAPMREQLFATLQRRLKIYDSEIARELPPSNLELQATPNIPNTVAEINCYDGLCYDVHLNPWTTTTEIAERILKQRFLTLSDLWKTLLNSRGVGIALGWTLEVETPNRVFVPTGNHFLHDVFSQIEGANINSEDQKTLFFNFPPEKLVKKVAEEPKKEVEEQNLVALENSTTPKLPRKYPTPEEWVNQPPLRTESRNTPMYSRNTFFLVSELNIRFRDHQKLDEESDESLLREYNEDAGYAYTLPRKIKPNTQKVEESETSDSEEEEEEEEDNRVGYESVHPKENMKMTETIQDHSHILKSPILPRKTYSRNEHHEEYTPMNFAPPPTFTYPQQMPMMQYVPVMMTPSMIPGQQIAMIPQQMMMQPQFSYVPQYPQIPQYRPPEPILSPQSVRSDVPPMMASVMYDGHESTRSRDFRKMKRGEVPSQYSTIRNMPVPEHGKDVDQFLDAVFDQVLSKDERRAAEFTPHQLANTIKGGKLRPEGYYEPPPQQTYSPIPPRYPTLRRVDDSPARSRAKSLPRIISPRHDHYIRRPHSRNSYSNESTSSDDQMNYRTRSRERSLPRFHSNNGYNYDPSQPVYMMPVQMNGHGEMILLSPVGSEQKGQTKHGTHDRSRRHATSGVERYMAKRSPSVDILKPHLSRRTPDVMLEQTHIRPHLAQSPVGRHTGRFEEFSPLPRGDSRARERMENPLLARQYQRTFPYANGTVVPPPPSSYRSPSPAPVPGDRKGLNRLPPETYVEPAVKNTKNNSEYLSPHRFNLDEQKAVIRQEKETAKNALNMLSNALKKLPPPVDNVRLIRPVTPAQRTITPSPVPSEPIVLRTPSPPPQPMPPPPQPVRQEWVVRDAVERNPETQERIRGSFRSKILYCQDQLNPIPFSEEPLVSQPPRAPVIAEKPAVKFVKAPWKLTIRKEMFYPGEVLNDIQIIDQVFAQVVEDCKKSYPYRIRLEDRKQVEDVLRAHQIPPSDLNNQSNIHPDVKVAIIERARLWPLYFNQIYEVTEKRPDESVSIIFAISEHGIRLIVHTPHDLEHPLKIQDFFPFETIADVSLEANDILSVHVRHENEEIAYSAVRIKTNQAPQIKKTLEKCLSGGVVPKRKFVRALEDYVTSEVNHLSFKQGDVIELLPTPEAETPPVGNWLYGRIENRFGYLLAQYVDSSDGDNIPPIRYENSAERDERVKFFDDEVPFSSERYTMLDFASKYFRKPRDKKKQEDWAWEDLSQIVRYSDRPISHSLLADLGSEESKYAVETFHAILKFMGDEPLKKSESMTDVVFKVLIICHRQPTLRDEVYCQLIKQTTSNNSAKPNSCLRAWRLLTIITAYFPSSMTLKPYILQYLGDNADEWQRPYHGTARICQTNMIQTFKYGGRKVLLNALEVQQITDGTQLRRQAFFISREHSVSQTLRPITVAEEMIQELCNLLNVRSLHEQQEFSLCYTVGKDKRLNYCKNDNYLMDIITENEHKKLPFQFYLKRTVWVHPLRYDNAAYIDSMFDQVIDDYLRGSLISTNSLGQLTAATTEEIIKLAAYLFLLLPDNPKGLTVKILPQIVPKSVIEPKHRHQEEMVTRINRQLKMFGGRMRPAEAKSHFLELLSTWPLFGVLHYRLKSVVENGNQLPEVILTINKSGIQLLQPKSKEVFKERNYDQIESVESIRKTAYKYVRLVINTPEGEETLDIKTDEADEISHLIGQYMFVTVGIEDRGSTEL</sequence>
<dbReference type="FunCoup" id="E3M312">
    <property type="interactions" value="2"/>
</dbReference>
<feature type="region of interest" description="Disordered" evidence="14">
    <location>
        <begin position="1633"/>
        <end position="1665"/>
    </location>
</feature>
<dbReference type="PANTHER" id="PTHR22692">
    <property type="entry name" value="MYOSIN VII, XV"/>
    <property type="match status" value="1"/>
</dbReference>
<dbReference type="SUPFAM" id="SSF47031">
    <property type="entry name" value="Second domain of FERM"/>
    <property type="match status" value="1"/>
</dbReference>
<keyword evidence="3 11" id="KW-0728">SH3 domain</keyword>
<dbReference type="InterPro" id="IPR000048">
    <property type="entry name" value="IQ_motif_EF-hand-BS"/>
</dbReference>
<evidence type="ECO:0000259" key="15">
    <source>
        <dbReference type="PROSITE" id="PS50002"/>
    </source>
</evidence>
<dbReference type="SUPFAM" id="SSF50044">
    <property type="entry name" value="SH3-domain"/>
    <property type="match status" value="1"/>
</dbReference>
<dbReference type="SMART" id="SM00015">
    <property type="entry name" value="IQ"/>
    <property type="match status" value="2"/>
</dbReference>
<dbReference type="Gene3D" id="1.10.10.820">
    <property type="match status" value="1"/>
</dbReference>
<dbReference type="PRINTS" id="PR00193">
    <property type="entry name" value="MYOSINHEAVY"/>
</dbReference>
<dbReference type="InterPro" id="IPR036028">
    <property type="entry name" value="SH3-like_dom_sf"/>
</dbReference>
<dbReference type="Pfam" id="PF00063">
    <property type="entry name" value="Myosin_head"/>
    <property type="match status" value="1"/>
</dbReference>
<keyword evidence="7 12" id="KW-0067">ATP-binding</keyword>
<gene>
    <name evidence="19" type="primary">Cre-hum-4</name>
    <name evidence="19" type="ORF">CRE_07505</name>
</gene>
<feature type="compositionally biased region" description="Low complexity" evidence="14">
    <location>
        <begin position="1468"/>
        <end position="1478"/>
    </location>
</feature>
<dbReference type="Gene3D" id="1.20.120.720">
    <property type="entry name" value="Myosin VI head, motor domain, U50 subdomain"/>
    <property type="match status" value="1"/>
</dbReference>
<keyword evidence="8 12" id="KW-0518">Myosin</keyword>
<reference evidence="19" key="1">
    <citation type="submission" date="2007-07" db="EMBL/GenBank/DDBJ databases">
        <title>PCAP assembly of the Caenorhabditis remanei genome.</title>
        <authorList>
            <consortium name="The Caenorhabditis remanei Sequencing Consortium"/>
            <person name="Wilson R.K."/>
        </authorList>
    </citation>
    <scope>NUCLEOTIDE SEQUENCE [LARGE SCALE GENOMIC DNA]</scope>
    <source>
        <strain evidence="19">PB4641</strain>
    </source>
</reference>
<evidence type="ECO:0000256" key="8">
    <source>
        <dbReference type="ARBA" id="ARBA00023123"/>
    </source>
</evidence>
<dbReference type="InterPro" id="IPR027417">
    <property type="entry name" value="P-loop_NTPase"/>
</dbReference>
<dbReference type="CDD" id="cd14473">
    <property type="entry name" value="FERM_B-lobe"/>
    <property type="match status" value="1"/>
</dbReference>
<protein>
    <submittedName>
        <fullName evidence="19">CRE-HUM-4 protein</fullName>
    </submittedName>
</protein>
<dbReference type="Pfam" id="PF07653">
    <property type="entry name" value="SH3_2"/>
    <property type="match status" value="1"/>
</dbReference>
<evidence type="ECO:0000259" key="16">
    <source>
        <dbReference type="PROSITE" id="PS50057"/>
    </source>
</evidence>
<dbReference type="Gene3D" id="1.20.58.530">
    <property type="match status" value="1"/>
</dbReference>
<evidence type="ECO:0000256" key="11">
    <source>
        <dbReference type="PROSITE-ProRule" id="PRU00192"/>
    </source>
</evidence>
<dbReference type="GO" id="GO:0120025">
    <property type="term" value="C:plasma membrane bounded cell projection"/>
    <property type="evidence" value="ECO:0007669"/>
    <property type="project" value="UniProtKB-ARBA"/>
</dbReference>
<dbReference type="Gene3D" id="1.25.40.530">
    <property type="entry name" value="MyTH4 domain"/>
    <property type="match status" value="3"/>
</dbReference>
<keyword evidence="10 12" id="KW-0009">Actin-binding</keyword>
<dbReference type="GO" id="GO:0016459">
    <property type="term" value="C:myosin complex"/>
    <property type="evidence" value="ECO:0007669"/>
    <property type="project" value="UniProtKB-KW"/>
</dbReference>
<dbReference type="GO" id="GO:0005737">
    <property type="term" value="C:cytoplasm"/>
    <property type="evidence" value="ECO:0007669"/>
    <property type="project" value="UniProtKB-SubCell"/>
</dbReference>
<feature type="domain" description="SH3" evidence="15">
    <location>
        <begin position="2025"/>
        <end position="2090"/>
    </location>
</feature>
<dbReference type="CDD" id="cd14874">
    <property type="entry name" value="MYSc_Myo12"/>
    <property type="match status" value="1"/>
</dbReference>
<dbReference type="SMART" id="SM00242">
    <property type="entry name" value="MYSc"/>
    <property type="match status" value="1"/>
</dbReference>
<keyword evidence="20" id="KW-1185">Reference proteome</keyword>
<dbReference type="InterPro" id="IPR038185">
    <property type="entry name" value="MyTH4_dom_sf"/>
</dbReference>
<dbReference type="PROSITE" id="PS51016">
    <property type="entry name" value="MYTH4"/>
    <property type="match status" value="2"/>
</dbReference>
<evidence type="ECO:0000256" key="1">
    <source>
        <dbReference type="ARBA" id="ARBA00004496"/>
    </source>
</evidence>
<dbReference type="InterPro" id="IPR001609">
    <property type="entry name" value="Myosin_head_motor_dom-like"/>
</dbReference>
<dbReference type="HOGENOM" id="CLU_000192_14_0_1"/>
<evidence type="ECO:0000256" key="2">
    <source>
        <dbReference type="ARBA" id="ARBA00008314"/>
    </source>
</evidence>
<feature type="region of interest" description="Disordered" evidence="14">
    <location>
        <begin position="1407"/>
        <end position="1501"/>
    </location>
</feature>
<dbReference type="PROSITE" id="PS50096">
    <property type="entry name" value="IQ"/>
    <property type="match status" value="2"/>
</dbReference>
<comment type="subcellular location">
    <subcellularLocation>
        <location evidence="1">Cytoplasm</location>
    </subcellularLocation>
</comment>
<dbReference type="eggNOG" id="KOG4229">
    <property type="taxonomic scope" value="Eukaryota"/>
</dbReference>
<dbReference type="Gene3D" id="2.30.30.40">
    <property type="entry name" value="SH3 Domains"/>
    <property type="match status" value="1"/>
</dbReference>
<feature type="domain" description="FERM" evidence="16">
    <location>
        <begin position="2315"/>
        <end position="2625"/>
    </location>
</feature>
<dbReference type="InterPro" id="IPR000857">
    <property type="entry name" value="MyTH4_dom"/>
</dbReference>
<evidence type="ECO:0000259" key="17">
    <source>
        <dbReference type="PROSITE" id="PS51016"/>
    </source>
</evidence>
<evidence type="ECO:0000256" key="12">
    <source>
        <dbReference type="PROSITE-ProRule" id="PRU00782"/>
    </source>
</evidence>
<feature type="compositionally biased region" description="Pro residues" evidence="14">
    <location>
        <begin position="1418"/>
        <end position="1432"/>
    </location>
</feature>
<feature type="domain" description="MyTH4" evidence="17">
    <location>
        <begin position="2155"/>
        <end position="2310"/>
    </location>
</feature>
<dbReference type="STRING" id="31234.E3M312"/>
<dbReference type="PROSITE" id="PS50002">
    <property type="entry name" value="SH3"/>
    <property type="match status" value="1"/>
</dbReference>
<dbReference type="Pfam" id="PF00784">
    <property type="entry name" value="MyTH4"/>
    <property type="match status" value="2"/>
</dbReference>
<dbReference type="InterPro" id="IPR019748">
    <property type="entry name" value="FERM_central"/>
</dbReference>
<keyword evidence="6 12" id="KW-0547">Nucleotide-binding</keyword>
<feature type="coiled-coil region" evidence="13">
    <location>
        <begin position="1691"/>
        <end position="1718"/>
    </location>
</feature>
<dbReference type="PANTHER" id="PTHR22692:SF26">
    <property type="entry name" value="SH3 DOMAIN-CONTAINING PROTEIN"/>
    <property type="match status" value="1"/>
</dbReference>
<dbReference type="Gene3D" id="3.40.850.10">
    <property type="entry name" value="Kinesin motor domain"/>
    <property type="match status" value="1"/>
</dbReference>
<dbReference type="OMA" id="NGHGEMI"/>
<dbReference type="SMART" id="SM00326">
    <property type="entry name" value="SH3"/>
    <property type="match status" value="1"/>
</dbReference>
<dbReference type="SMART" id="SM00139">
    <property type="entry name" value="MyTH4"/>
    <property type="match status" value="2"/>
</dbReference>
<feature type="compositionally biased region" description="Pro residues" evidence="14">
    <location>
        <begin position="1639"/>
        <end position="1654"/>
    </location>
</feature>
<feature type="domain" description="MyTH4" evidence="17">
    <location>
        <begin position="821"/>
        <end position="970"/>
    </location>
</feature>
<evidence type="ECO:0000256" key="5">
    <source>
        <dbReference type="ARBA" id="ARBA00022737"/>
    </source>
</evidence>
<evidence type="ECO:0000256" key="9">
    <source>
        <dbReference type="ARBA" id="ARBA00023175"/>
    </source>
</evidence>
<evidence type="ECO:0000256" key="3">
    <source>
        <dbReference type="ARBA" id="ARBA00022443"/>
    </source>
</evidence>
<comment type="similarity">
    <text evidence="2 12">Belongs to the TRAFAC class myosin-kinesin ATPase superfamily. Myosin family.</text>
</comment>
<feature type="region of interest" description="Disordered" evidence="14">
    <location>
        <begin position="1181"/>
        <end position="1213"/>
    </location>
</feature>
<keyword evidence="9 12" id="KW-0505">Motor protein</keyword>
<feature type="region of interest" description="Actin-binding" evidence="12">
    <location>
        <begin position="551"/>
        <end position="573"/>
    </location>
</feature>
<evidence type="ECO:0000256" key="10">
    <source>
        <dbReference type="ARBA" id="ARBA00023203"/>
    </source>
</evidence>
<keyword evidence="13" id="KW-0175">Coiled coil</keyword>
<dbReference type="InterPro" id="IPR001452">
    <property type="entry name" value="SH3_domain"/>
</dbReference>
<evidence type="ECO:0000256" key="4">
    <source>
        <dbReference type="ARBA" id="ARBA00022490"/>
    </source>
</evidence>
<dbReference type="InterPro" id="IPR011993">
    <property type="entry name" value="PH-like_dom_sf"/>
</dbReference>
<dbReference type="PROSITE" id="PS51456">
    <property type="entry name" value="MYOSIN_MOTOR"/>
    <property type="match status" value="1"/>
</dbReference>
<dbReference type="InterPro" id="IPR002404">
    <property type="entry name" value="IRS_PTB"/>
</dbReference>
<dbReference type="Proteomes" id="UP000008281">
    <property type="component" value="Unassembled WGS sequence"/>
</dbReference>
<evidence type="ECO:0000256" key="14">
    <source>
        <dbReference type="SAM" id="MobiDB-lite"/>
    </source>
</evidence>
<name>E3M312_CAERE</name>
<dbReference type="InterPro" id="IPR059004">
    <property type="entry name" value="MYO15"/>
</dbReference>
<dbReference type="SUPFAM" id="SSF52540">
    <property type="entry name" value="P-loop containing nucleoside triphosphate hydrolases"/>
    <property type="match status" value="1"/>
</dbReference>
<feature type="compositionally biased region" description="Basic residues" evidence="14">
    <location>
        <begin position="1536"/>
        <end position="1549"/>
    </location>
</feature>
<dbReference type="SMART" id="SM00295">
    <property type="entry name" value="B41"/>
    <property type="match status" value="1"/>
</dbReference>
<dbReference type="InterPro" id="IPR035963">
    <property type="entry name" value="FERM_2"/>
</dbReference>
<dbReference type="OrthoDB" id="312459at2759"/>
<feature type="domain" description="Myosin motor" evidence="18">
    <location>
        <begin position="1"/>
        <end position="673"/>
    </location>
</feature>
<dbReference type="Gene3D" id="1.20.5.190">
    <property type="match status" value="1"/>
</dbReference>
<accession>E3M312</accession>
<evidence type="ECO:0000256" key="6">
    <source>
        <dbReference type="ARBA" id="ARBA00022741"/>
    </source>
</evidence>
<dbReference type="Pfam" id="PF26570">
    <property type="entry name" value="MYO15"/>
    <property type="match status" value="1"/>
</dbReference>
<organism evidence="20">
    <name type="scientific">Caenorhabditis remanei</name>
    <name type="common">Caenorhabditis vulgaris</name>
    <dbReference type="NCBI Taxonomy" id="31234"/>
    <lineage>
        <taxon>Eukaryota</taxon>
        <taxon>Metazoa</taxon>
        <taxon>Ecdysozoa</taxon>
        <taxon>Nematoda</taxon>
        <taxon>Chromadorea</taxon>
        <taxon>Rhabditida</taxon>
        <taxon>Rhabditina</taxon>
        <taxon>Rhabditomorpha</taxon>
        <taxon>Rhabditoidea</taxon>
        <taxon>Rhabditidae</taxon>
        <taxon>Peloderinae</taxon>
        <taxon>Caenorhabditis</taxon>
    </lineage>
</organism>
<dbReference type="PROSITE" id="PS50057">
    <property type="entry name" value="FERM_3"/>
    <property type="match status" value="1"/>
</dbReference>
<dbReference type="InterPro" id="IPR036961">
    <property type="entry name" value="Kinesin_motor_dom_sf"/>
</dbReference>
<dbReference type="Pfam" id="PF00612">
    <property type="entry name" value="IQ"/>
    <property type="match status" value="1"/>
</dbReference>
<dbReference type="InterPro" id="IPR051567">
    <property type="entry name" value="Unconventional_Myosin_ATPase"/>
</dbReference>
<proteinExistence type="inferred from homology"/>
<feature type="binding site" evidence="12">
    <location>
        <begin position="104"/>
        <end position="111"/>
    </location>
    <ligand>
        <name>ATP</name>
        <dbReference type="ChEBI" id="CHEBI:30616"/>
    </ligand>
</feature>
<keyword evidence="5" id="KW-0677">Repeat</keyword>
<evidence type="ECO:0000259" key="18">
    <source>
        <dbReference type="PROSITE" id="PS51456"/>
    </source>
</evidence>
<feature type="compositionally biased region" description="Acidic residues" evidence="14">
    <location>
        <begin position="1190"/>
        <end position="1204"/>
    </location>
</feature>
<dbReference type="GO" id="GO:0005516">
    <property type="term" value="F:calmodulin binding"/>
    <property type="evidence" value="ECO:0007669"/>
    <property type="project" value="EnsemblMetazoa"/>
</dbReference>
<dbReference type="EMBL" id="DS268422">
    <property type="protein sequence ID" value="EFO89684.1"/>
    <property type="molecule type" value="Genomic_DNA"/>
</dbReference>
<dbReference type="Gene3D" id="2.30.29.30">
    <property type="entry name" value="Pleckstrin-homology domain (PH domain)/Phosphotyrosine-binding domain (PTB)"/>
    <property type="match status" value="1"/>
</dbReference>
<feature type="region of interest" description="Disordered" evidence="14">
    <location>
        <begin position="1104"/>
        <end position="1130"/>
    </location>
</feature>
<dbReference type="GO" id="GO:0003774">
    <property type="term" value="F:cytoskeletal motor activity"/>
    <property type="evidence" value="ECO:0007669"/>
    <property type="project" value="UniProtKB-UniRule"/>
</dbReference>
<dbReference type="Pfam" id="PF02174">
    <property type="entry name" value="IRS"/>
    <property type="match status" value="1"/>
</dbReference>
<dbReference type="InParanoid" id="E3M312"/>
<evidence type="ECO:0000313" key="19">
    <source>
        <dbReference type="EMBL" id="EFO89684.1"/>
    </source>
</evidence>
<keyword evidence="4" id="KW-0963">Cytoplasm</keyword>
<evidence type="ECO:0000313" key="20">
    <source>
        <dbReference type="Proteomes" id="UP000008281"/>
    </source>
</evidence>